<dbReference type="Pfam" id="PF00528">
    <property type="entry name" value="BPD_transp_1"/>
    <property type="match status" value="1"/>
</dbReference>
<evidence type="ECO:0000313" key="11">
    <source>
        <dbReference type="Proteomes" id="UP000198906"/>
    </source>
</evidence>
<name>A0A1C6RBD4_9ACTN</name>
<proteinExistence type="inferred from homology"/>
<feature type="transmembrane region" description="Helical" evidence="7">
    <location>
        <begin position="36"/>
        <end position="59"/>
    </location>
</feature>
<feature type="transmembrane region" description="Helical" evidence="7">
    <location>
        <begin position="296"/>
        <end position="316"/>
    </location>
</feature>
<dbReference type="EMBL" id="FMHU01000001">
    <property type="protein sequence ID" value="SCL14364.1"/>
    <property type="molecule type" value="Genomic_DNA"/>
</dbReference>
<evidence type="ECO:0000256" key="1">
    <source>
        <dbReference type="ARBA" id="ARBA00004651"/>
    </source>
</evidence>
<evidence type="ECO:0000256" key="8">
    <source>
        <dbReference type="SAM" id="MobiDB-lite"/>
    </source>
</evidence>
<dbReference type="SUPFAM" id="SSF160964">
    <property type="entry name" value="MalF N-terminal region-like"/>
    <property type="match status" value="1"/>
</dbReference>
<feature type="transmembrane region" description="Helical" evidence="7">
    <location>
        <begin position="97"/>
        <end position="118"/>
    </location>
</feature>
<reference evidence="11" key="1">
    <citation type="submission" date="2016-06" db="EMBL/GenBank/DDBJ databases">
        <authorList>
            <person name="Varghese N."/>
        </authorList>
    </citation>
    <scope>NUCLEOTIDE SEQUENCE [LARGE SCALE GENOMIC DNA]</scope>
    <source>
        <strain evidence="11">DSM 46123</strain>
    </source>
</reference>
<dbReference type="GO" id="GO:0055085">
    <property type="term" value="P:transmembrane transport"/>
    <property type="evidence" value="ECO:0007669"/>
    <property type="project" value="InterPro"/>
</dbReference>
<dbReference type="Gene3D" id="1.10.3720.10">
    <property type="entry name" value="MetI-like"/>
    <property type="match status" value="1"/>
</dbReference>
<dbReference type="RefSeq" id="WP_091452361.1">
    <property type="nucleotide sequence ID" value="NZ_FMHU01000001.1"/>
</dbReference>
<accession>A0A1C6RBD4</accession>
<feature type="transmembrane region" description="Helical" evidence="7">
    <location>
        <begin position="232"/>
        <end position="252"/>
    </location>
</feature>
<comment type="similarity">
    <text evidence="7">Belongs to the binding-protein-dependent transport system permease family.</text>
</comment>
<keyword evidence="3" id="KW-1003">Cell membrane</keyword>
<evidence type="ECO:0000256" key="4">
    <source>
        <dbReference type="ARBA" id="ARBA00022692"/>
    </source>
</evidence>
<feature type="region of interest" description="Disordered" evidence="8">
    <location>
        <begin position="322"/>
        <end position="345"/>
    </location>
</feature>
<organism evidence="10 11">
    <name type="scientific">Micromonospora inyonensis</name>
    <dbReference type="NCBI Taxonomy" id="47866"/>
    <lineage>
        <taxon>Bacteria</taxon>
        <taxon>Bacillati</taxon>
        <taxon>Actinomycetota</taxon>
        <taxon>Actinomycetes</taxon>
        <taxon>Micromonosporales</taxon>
        <taxon>Micromonosporaceae</taxon>
        <taxon>Micromonospora</taxon>
    </lineage>
</organism>
<feature type="compositionally biased region" description="Pro residues" evidence="8">
    <location>
        <begin position="10"/>
        <end position="20"/>
    </location>
</feature>
<dbReference type="InterPro" id="IPR000515">
    <property type="entry name" value="MetI-like"/>
</dbReference>
<protein>
    <submittedName>
        <fullName evidence="10">Cellobiose transport system permease protein</fullName>
    </submittedName>
</protein>
<feature type="transmembrane region" description="Helical" evidence="7">
    <location>
        <begin position="130"/>
        <end position="151"/>
    </location>
</feature>
<evidence type="ECO:0000256" key="2">
    <source>
        <dbReference type="ARBA" id="ARBA00022448"/>
    </source>
</evidence>
<feature type="compositionally biased region" description="Basic and acidic residues" evidence="8">
    <location>
        <begin position="325"/>
        <end position="345"/>
    </location>
</feature>
<keyword evidence="4 7" id="KW-0812">Transmembrane</keyword>
<keyword evidence="6 7" id="KW-0472">Membrane</keyword>
<dbReference type="InterPro" id="IPR035906">
    <property type="entry name" value="MetI-like_sf"/>
</dbReference>
<evidence type="ECO:0000256" key="6">
    <source>
        <dbReference type="ARBA" id="ARBA00023136"/>
    </source>
</evidence>
<sequence length="345" mass="38057">MTVGLQRPPVGAPAPPPARPPKGVRLSRIDQRWSPYLYIAPFFLLFGVFGLYPLGYTLWVSLHDWDLLGTEHTFVGLENYSRLMADSDFWHSVVNTLGIFVISTVPQLLAALWLANLLNRQLRARTTFRMAVLVPNVTSTAAVAIVFGVIFGREFGMVNWLLDLVGVDPIGWKSNRFASWVAISTMVDWRWTGYNALIFLAAMQAIPRDLYESAAIDGANRVRQFWSITVPLLKPTIIFTVIISTIGGLQLFTEPRLFHSGTNPIRGGPMRESQTVTMYMFENAFAPHYNFGYGSAVAWLLFALIAVVAAINVLMLRRLAGGGPKKADGGGPKKADGGGKKEGGR</sequence>
<dbReference type="Proteomes" id="UP000198906">
    <property type="component" value="Unassembled WGS sequence"/>
</dbReference>
<dbReference type="CDD" id="cd06261">
    <property type="entry name" value="TM_PBP2"/>
    <property type="match status" value="1"/>
</dbReference>
<feature type="region of interest" description="Disordered" evidence="8">
    <location>
        <begin position="1"/>
        <end position="23"/>
    </location>
</feature>
<dbReference type="PROSITE" id="PS50928">
    <property type="entry name" value="ABC_TM1"/>
    <property type="match status" value="1"/>
</dbReference>
<evidence type="ECO:0000256" key="5">
    <source>
        <dbReference type="ARBA" id="ARBA00022989"/>
    </source>
</evidence>
<comment type="subcellular location">
    <subcellularLocation>
        <location evidence="1 7">Cell membrane</location>
        <topology evidence="1 7">Multi-pass membrane protein</topology>
    </subcellularLocation>
</comment>
<dbReference type="InterPro" id="IPR051393">
    <property type="entry name" value="ABC_transporter_permease"/>
</dbReference>
<keyword evidence="11" id="KW-1185">Reference proteome</keyword>
<dbReference type="GO" id="GO:0005886">
    <property type="term" value="C:plasma membrane"/>
    <property type="evidence" value="ECO:0007669"/>
    <property type="project" value="UniProtKB-SubCell"/>
</dbReference>
<dbReference type="PANTHER" id="PTHR30193">
    <property type="entry name" value="ABC TRANSPORTER PERMEASE PROTEIN"/>
    <property type="match status" value="1"/>
</dbReference>
<evidence type="ECO:0000256" key="7">
    <source>
        <dbReference type="RuleBase" id="RU363032"/>
    </source>
</evidence>
<feature type="domain" description="ABC transmembrane type-1" evidence="9">
    <location>
        <begin position="93"/>
        <end position="312"/>
    </location>
</feature>
<dbReference type="AlphaFoldDB" id="A0A1C6RBD4"/>
<dbReference type="STRING" id="47866.GA0074694_0732"/>
<dbReference type="SUPFAM" id="SSF161098">
    <property type="entry name" value="MetI-like"/>
    <property type="match status" value="1"/>
</dbReference>
<keyword evidence="5 7" id="KW-1133">Transmembrane helix</keyword>
<evidence type="ECO:0000259" key="9">
    <source>
        <dbReference type="PROSITE" id="PS50928"/>
    </source>
</evidence>
<dbReference type="PANTHER" id="PTHR30193:SF37">
    <property type="entry name" value="INNER MEMBRANE ABC TRANSPORTER PERMEASE PROTEIN YCJO"/>
    <property type="match status" value="1"/>
</dbReference>
<evidence type="ECO:0000313" key="10">
    <source>
        <dbReference type="EMBL" id="SCL14364.1"/>
    </source>
</evidence>
<keyword evidence="2 7" id="KW-0813">Transport</keyword>
<evidence type="ECO:0000256" key="3">
    <source>
        <dbReference type="ARBA" id="ARBA00022475"/>
    </source>
</evidence>
<gene>
    <name evidence="10" type="ORF">GA0074694_0732</name>
</gene>